<dbReference type="AlphaFoldDB" id="A0A8J7UUC8"/>
<reference evidence="3" key="1">
    <citation type="submission" date="2021-02" db="EMBL/GenBank/DDBJ databases">
        <title>Natronogracilivirga saccharolytica gen. nov. sp. nov. a new anaerobic, haloalkiliphilic carbohydrate-fermenting bacterium from soda lake and proposing of Cyclonatronumiaceae fam. nov. in the phylum Balneolaeota.</title>
        <authorList>
            <person name="Zhilina T.N."/>
            <person name="Sorokin D.Y."/>
            <person name="Zavarzina D.G."/>
            <person name="Toshchakov S.V."/>
            <person name="Kublanov I.V."/>
        </authorList>
    </citation>
    <scope>NUCLEOTIDE SEQUENCE</scope>
    <source>
        <strain evidence="3">Z-1702</strain>
    </source>
</reference>
<protein>
    <submittedName>
        <fullName evidence="3">Sugar transferase</fullName>
    </submittedName>
</protein>
<dbReference type="PANTHER" id="PTHR30576">
    <property type="entry name" value="COLANIC BIOSYNTHESIS UDP-GLUCOSE LIPID CARRIER TRANSFERASE"/>
    <property type="match status" value="1"/>
</dbReference>
<gene>
    <name evidence="3" type="ORF">NATSA_06420</name>
</gene>
<evidence type="ECO:0000259" key="2">
    <source>
        <dbReference type="Pfam" id="PF02397"/>
    </source>
</evidence>
<evidence type="ECO:0000256" key="1">
    <source>
        <dbReference type="ARBA" id="ARBA00006464"/>
    </source>
</evidence>
<comment type="similarity">
    <text evidence="1">Belongs to the bacterial sugar transferase family.</text>
</comment>
<organism evidence="3 4">
    <name type="scientific">Natronogracilivirga saccharolytica</name>
    <dbReference type="NCBI Taxonomy" id="2812953"/>
    <lineage>
        <taxon>Bacteria</taxon>
        <taxon>Pseudomonadati</taxon>
        <taxon>Balneolota</taxon>
        <taxon>Balneolia</taxon>
        <taxon>Balneolales</taxon>
        <taxon>Cyclonatronaceae</taxon>
        <taxon>Natronogracilivirga</taxon>
    </lineage>
</organism>
<keyword evidence="3" id="KW-0808">Transferase</keyword>
<comment type="caution">
    <text evidence="3">The sequence shown here is derived from an EMBL/GenBank/DDBJ whole genome shotgun (WGS) entry which is preliminary data.</text>
</comment>
<feature type="domain" description="Bacterial sugar transferase" evidence="2">
    <location>
        <begin position="3"/>
        <end position="184"/>
    </location>
</feature>
<dbReference type="RefSeq" id="WP_210511193.1">
    <property type="nucleotide sequence ID" value="NZ_JAFIDN010000004.1"/>
</dbReference>
<dbReference type="EMBL" id="JAFIDN010000004">
    <property type="protein sequence ID" value="MBP3192290.1"/>
    <property type="molecule type" value="Genomic_DNA"/>
</dbReference>
<evidence type="ECO:0000313" key="3">
    <source>
        <dbReference type="EMBL" id="MBP3192290.1"/>
    </source>
</evidence>
<name>A0A8J7UUC8_9BACT</name>
<dbReference type="InterPro" id="IPR003362">
    <property type="entry name" value="Bact_transf"/>
</dbReference>
<accession>A0A8J7UUC8</accession>
<proteinExistence type="inferred from homology"/>
<sequence length="218" mass="25216">MIKRTIDVLSASAGLLILSPLFLVLALWIKTDSSGPVFFRQKRIGRNKKPFHVYKFRSMTHRDPASINQKQEKVVSSSDDDRITTSGRFLRALSLDELPQLINVVKGDMSLVGPRPVIPEQLEVVPYWFESRFDVRPGITGLAQVMGRRSLSWEEQLGYDMEYVQTFSVWNDIRILILTFWVVLTRKGIYGDESGNWRSYRKEWKQYSKGLPEDTRAT</sequence>
<evidence type="ECO:0000313" key="4">
    <source>
        <dbReference type="Proteomes" id="UP000673975"/>
    </source>
</evidence>
<keyword evidence="4" id="KW-1185">Reference proteome</keyword>
<dbReference type="PANTHER" id="PTHR30576:SF0">
    <property type="entry name" value="UNDECAPRENYL-PHOSPHATE N-ACETYLGALACTOSAMINYL 1-PHOSPHATE TRANSFERASE-RELATED"/>
    <property type="match status" value="1"/>
</dbReference>
<dbReference type="Proteomes" id="UP000673975">
    <property type="component" value="Unassembled WGS sequence"/>
</dbReference>
<dbReference type="Pfam" id="PF02397">
    <property type="entry name" value="Bac_transf"/>
    <property type="match status" value="1"/>
</dbReference>
<dbReference type="GO" id="GO:0016780">
    <property type="term" value="F:phosphotransferase activity, for other substituted phosphate groups"/>
    <property type="evidence" value="ECO:0007669"/>
    <property type="project" value="TreeGrafter"/>
</dbReference>